<feature type="compositionally biased region" description="Polar residues" evidence="2">
    <location>
        <begin position="592"/>
        <end position="603"/>
    </location>
</feature>
<dbReference type="InterPro" id="IPR050922">
    <property type="entry name" value="LytR/CpsA/Psr_CW_biosynth"/>
</dbReference>
<evidence type="ECO:0000313" key="6">
    <source>
        <dbReference type="EMBL" id="GFG92920.1"/>
    </source>
</evidence>
<reference evidence="6 7" key="1">
    <citation type="journal article" date="2019" name="Emerg. Microbes Infect.">
        <title>Comprehensive subspecies identification of 175 nontuberculous mycobacteria species based on 7547 genomic profiles.</title>
        <authorList>
            <person name="Matsumoto Y."/>
            <person name="Kinjo T."/>
            <person name="Motooka D."/>
            <person name="Nabeya D."/>
            <person name="Jung N."/>
            <person name="Uechi K."/>
            <person name="Horii T."/>
            <person name="Iida T."/>
            <person name="Fujita J."/>
            <person name="Nakamura S."/>
        </authorList>
    </citation>
    <scope>NUCLEOTIDE SEQUENCE [LARGE SCALE GENOMIC DNA]</scope>
    <source>
        <strain evidence="6 7">JCM 30725</strain>
    </source>
</reference>
<dbReference type="PANTHER" id="PTHR33392:SF6">
    <property type="entry name" value="POLYISOPRENYL-TEICHOIC ACID--PEPTIDOGLYCAN TEICHOIC ACID TRANSFERASE TAGU"/>
    <property type="match status" value="1"/>
</dbReference>
<keyword evidence="3" id="KW-0812">Transmembrane</keyword>
<evidence type="ECO:0000256" key="2">
    <source>
        <dbReference type="SAM" id="MobiDB-lite"/>
    </source>
</evidence>
<evidence type="ECO:0000313" key="7">
    <source>
        <dbReference type="Proteomes" id="UP000465360"/>
    </source>
</evidence>
<feature type="compositionally biased region" description="Low complexity" evidence="2">
    <location>
        <begin position="568"/>
        <end position="577"/>
    </location>
</feature>
<feature type="domain" description="Cell envelope-related transcriptional attenuator" evidence="4">
    <location>
        <begin position="298"/>
        <end position="472"/>
    </location>
</feature>
<dbReference type="NCBIfam" id="TIGR00350">
    <property type="entry name" value="lytR_cpsA_psr"/>
    <property type="match status" value="1"/>
</dbReference>
<gene>
    <name evidence="6" type="ORF">MBOU_49620</name>
</gene>
<keyword evidence="3" id="KW-0472">Membrane</keyword>
<dbReference type="Pfam" id="PF03816">
    <property type="entry name" value="LytR_cpsA_psr"/>
    <property type="match status" value="1"/>
</dbReference>
<dbReference type="Proteomes" id="UP000465360">
    <property type="component" value="Unassembled WGS sequence"/>
</dbReference>
<dbReference type="InterPro" id="IPR004474">
    <property type="entry name" value="LytR_CpsA_psr"/>
</dbReference>
<keyword evidence="7" id="KW-1185">Reference proteome</keyword>
<feature type="region of interest" description="Disordered" evidence="2">
    <location>
        <begin position="1"/>
        <end position="146"/>
    </location>
</feature>
<proteinExistence type="inferred from homology"/>
<dbReference type="InterPro" id="IPR027381">
    <property type="entry name" value="LytR/CpsA/Psr_C"/>
</dbReference>
<dbReference type="PANTHER" id="PTHR33392">
    <property type="entry name" value="POLYISOPRENYL-TEICHOIC ACID--PEPTIDOGLYCAN TEICHOIC ACID TRANSFERASE TAGU"/>
    <property type="match status" value="1"/>
</dbReference>
<name>A0A7I9YW46_MYCBU</name>
<protein>
    <submittedName>
        <fullName evidence="6">LytR family transcriptional regulator</fullName>
    </submittedName>
</protein>
<dbReference type="EMBL" id="BLKZ01000001">
    <property type="protein sequence ID" value="GFG92920.1"/>
    <property type="molecule type" value="Genomic_DNA"/>
</dbReference>
<dbReference type="AlphaFoldDB" id="A0A7I9YW46"/>
<keyword evidence="3" id="KW-1133">Transmembrane helix</keyword>
<evidence type="ECO:0000259" key="5">
    <source>
        <dbReference type="Pfam" id="PF13399"/>
    </source>
</evidence>
<dbReference type="Gene3D" id="3.40.630.190">
    <property type="entry name" value="LCP protein"/>
    <property type="match status" value="1"/>
</dbReference>
<feature type="region of interest" description="Disordered" evidence="2">
    <location>
        <begin position="166"/>
        <end position="211"/>
    </location>
</feature>
<feature type="domain" description="LytR/CpsA/Psr regulator C-terminal" evidence="5">
    <location>
        <begin position="601"/>
        <end position="685"/>
    </location>
</feature>
<feature type="region of interest" description="Disordered" evidence="2">
    <location>
        <begin position="554"/>
        <end position="603"/>
    </location>
</feature>
<accession>A0A7I9YW46</accession>
<feature type="compositionally biased region" description="Basic residues" evidence="2">
    <location>
        <begin position="185"/>
        <end position="211"/>
    </location>
</feature>
<organism evidence="6 7">
    <name type="scientific">Mycobacterium bourgelatii</name>
    <dbReference type="NCBI Taxonomy" id="1273442"/>
    <lineage>
        <taxon>Bacteria</taxon>
        <taxon>Bacillati</taxon>
        <taxon>Actinomycetota</taxon>
        <taxon>Actinomycetes</taxon>
        <taxon>Mycobacteriales</taxon>
        <taxon>Mycobacteriaceae</taxon>
        <taxon>Mycobacterium</taxon>
    </lineage>
</organism>
<feature type="transmembrane region" description="Helical" evidence="3">
    <location>
        <begin position="213"/>
        <end position="238"/>
    </location>
</feature>
<comment type="similarity">
    <text evidence="1">Belongs to the LytR/CpsA/Psr (LCP) family.</text>
</comment>
<sequence>MSDGDSGATRQPRHASDTSGAVERLTPVQHGMPGAAPWERFTMPPDDDELTRWGAGGPEKLEDDEKPEQEKKGGSHLNGGVSVAELMAKLGAPADRPRRRRRHAPDPDPEPQAESEPAPAEPAPVPVESVPEHAAEADEYDDSVDTQVIPTPAYALQLLEELPDLGSAHAPSDTAESEPSSPTQKKPKKQKAQKKKARAPKTREPKRKSRRRILVAGRALAALFAVLALVLTGGAWQWSASKNNRLNTVSALDPQSNDIVDPVGQYGDENFLIVGMDSRLGANATIGAGDTEDAGGARSDTVMLVNIPANRQRVVAVSFPRDLAINPIQCEAWNPETGKYGPIYDEKTGTMGPKMVYTETKLNSAFSFGGPKCLVKVIQKLSGLAINRFIAVDFVGFARMVEAIGGVEVCTTTPLRDYELGTVLERAGRQKIDGQTALNYVRARQVTTESNGDYGRIKRQQRFLSSLLRSMISEDTLLNLNKLNNAVNIFIGNSYVDNVKTRDLVELGRSLQHMAAGHVTFVTVPTGITDQDGNEPPRTADMKALFTAIINDEPLPKENDHNAQTLGSTPTTSPSTTKKVPPANPANEPQREQLTTTSPSEVTVQVSNGTSTQGLAATAANQLKKNGFNVMTPDDYPSQLKATTVFFSPGNEQAAATVAAAFGNSKIERVTGIGQVVQVVLGPDFSSVVSPPPTGSSVSIQVTRGSATTPTKLPEDLTVTNAADTTCE</sequence>
<evidence type="ECO:0000256" key="3">
    <source>
        <dbReference type="SAM" id="Phobius"/>
    </source>
</evidence>
<evidence type="ECO:0000256" key="1">
    <source>
        <dbReference type="ARBA" id="ARBA00006068"/>
    </source>
</evidence>
<comment type="caution">
    <text evidence="6">The sequence shown here is derived from an EMBL/GenBank/DDBJ whole genome shotgun (WGS) entry which is preliminary data.</text>
</comment>
<evidence type="ECO:0000259" key="4">
    <source>
        <dbReference type="Pfam" id="PF03816"/>
    </source>
</evidence>
<dbReference type="Gene3D" id="3.30.70.2390">
    <property type="match status" value="1"/>
</dbReference>
<dbReference type="Pfam" id="PF13399">
    <property type="entry name" value="LytR_C"/>
    <property type="match status" value="1"/>
</dbReference>